<evidence type="ECO:0000256" key="4">
    <source>
        <dbReference type="ARBA" id="ARBA00022723"/>
    </source>
</evidence>
<evidence type="ECO:0000256" key="3">
    <source>
        <dbReference type="ARBA" id="ARBA00022722"/>
    </source>
</evidence>
<evidence type="ECO:0000256" key="8">
    <source>
        <dbReference type="HAMAP-Rule" id="MF_00265"/>
    </source>
</evidence>
<comment type="caution">
    <text evidence="10">The sequence shown here is derived from an EMBL/GenBank/DDBJ whole genome shotgun (WGS) entry which is preliminary data.</text>
</comment>
<dbReference type="InterPro" id="IPR022907">
    <property type="entry name" value="VapC_family"/>
</dbReference>
<dbReference type="SUPFAM" id="SSF88723">
    <property type="entry name" value="PIN domain-like"/>
    <property type="match status" value="1"/>
</dbReference>
<feature type="binding site" evidence="8">
    <location>
        <position position="12"/>
    </location>
    <ligand>
        <name>Mg(2+)</name>
        <dbReference type="ChEBI" id="CHEBI:18420"/>
    </ligand>
</feature>
<keyword evidence="2 8" id="KW-1277">Toxin-antitoxin system</keyword>
<evidence type="ECO:0000256" key="6">
    <source>
        <dbReference type="ARBA" id="ARBA00022842"/>
    </source>
</evidence>
<feature type="binding site" evidence="8">
    <location>
        <position position="98"/>
    </location>
    <ligand>
        <name>Mg(2+)</name>
        <dbReference type="ChEBI" id="CHEBI:18420"/>
    </ligand>
</feature>
<comment type="similarity">
    <text evidence="7 8">Belongs to the PINc/VapC protein family.</text>
</comment>
<dbReference type="InterPro" id="IPR002716">
    <property type="entry name" value="PIN_dom"/>
</dbReference>
<evidence type="ECO:0000256" key="7">
    <source>
        <dbReference type="ARBA" id="ARBA00038093"/>
    </source>
</evidence>
<dbReference type="Proteomes" id="UP000288086">
    <property type="component" value="Unassembled WGS sequence"/>
</dbReference>
<dbReference type="Pfam" id="PF01850">
    <property type="entry name" value="PIN"/>
    <property type="match status" value="1"/>
</dbReference>
<dbReference type="PANTHER" id="PTHR33653:SF1">
    <property type="entry name" value="RIBONUCLEASE VAPC2"/>
    <property type="match status" value="1"/>
</dbReference>
<keyword evidence="8" id="KW-0800">Toxin</keyword>
<dbReference type="GO" id="GO:0090729">
    <property type="term" value="F:toxin activity"/>
    <property type="evidence" value="ECO:0007669"/>
    <property type="project" value="UniProtKB-KW"/>
</dbReference>
<keyword evidence="6 8" id="KW-0460">Magnesium</keyword>
<evidence type="ECO:0000256" key="1">
    <source>
        <dbReference type="ARBA" id="ARBA00001946"/>
    </source>
</evidence>
<keyword evidence="5 8" id="KW-0378">Hydrolase</keyword>
<comment type="cofactor">
    <cofactor evidence="1 8">
        <name>Mg(2+)</name>
        <dbReference type="ChEBI" id="CHEBI:18420"/>
    </cofactor>
</comment>
<keyword evidence="11" id="KW-1185">Reference proteome</keyword>
<reference evidence="10 11" key="1">
    <citation type="submission" date="2017-01" db="EMBL/GenBank/DDBJ databases">
        <title>The cable genome- insights into the physiology and evolution of filamentous bacteria capable of sulfide oxidation via long distance electron transfer.</title>
        <authorList>
            <person name="Schreiber L."/>
            <person name="Bjerg J.T."/>
            <person name="Boggild A."/>
            <person name="Van De Vossenberg J."/>
            <person name="Meysman F."/>
            <person name="Nielsen L.P."/>
            <person name="Schramm A."/>
            <person name="Kjeldsen K.U."/>
        </authorList>
    </citation>
    <scope>NUCLEOTIDE SEQUENCE [LARGE SCALE GENOMIC DNA]</scope>
    <source>
        <strain evidence="10">A1</strain>
    </source>
</reference>
<evidence type="ECO:0000256" key="5">
    <source>
        <dbReference type="ARBA" id="ARBA00022801"/>
    </source>
</evidence>
<comment type="function">
    <text evidence="8">Toxic component of a toxin-antitoxin (TA) system. An RNase.</text>
</comment>
<dbReference type="InterPro" id="IPR050556">
    <property type="entry name" value="Type_II_TA_system_RNase"/>
</dbReference>
<dbReference type="GO" id="GO:0004540">
    <property type="term" value="F:RNA nuclease activity"/>
    <property type="evidence" value="ECO:0007669"/>
    <property type="project" value="InterPro"/>
</dbReference>
<name>A0A3S3U944_9BACT</name>
<keyword evidence="4 8" id="KW-0479">Metal-binding</keyword>
<evidence type="ECO:0000259" key="9">
    <source>
        <dbReference type="Pfam" id="PF01850"/>
    </source>
</evidence>
<sequence length="133" mass="14953">MSCAGEDTVIFDTDMFIWVQRGNEKAAEVMDAADARYLSIQTYMELLQGAKNKKQHKYVKDFLASFAFEVLPLTENIGHRAAIYVEEYALSSGVCSGDALIAATAVENNMPLVSSNKKHFRIINELKFQHFKP</sequence>
<evidence type="ECO:0000256" key="2">
    <source>
        <dbReference type="ARBA" id="ARBA00022649"/>
    </source>
</evidence>
<evidence type="ECO:0000313" key="11">
    <source>
        <dbReference type="Proteomes" id="UP000288086"/>
    </source>
</evidence>
<gene>
    <name evidence="8" type="primary">vapC</name>
    <name evidence="10" type="ORF">VT98_12731</name>
</gene>
<keyword evidence="3 8" id="KW-0540">Nuclease</keyword>
<proteinExistence type="inferred from homology"/>
<dbReference type="AlphaFoldDB" id="A0A3S3U944"/>
<dbReference type="GO" id="GO:0000287">
    <property type="term" value="F:magnesium ion binding"/>
    <property type="evidence" value="ECO:0007669"/>
    <property type="project" value="UniProtKB-UniRule"/>
</dbReference>
<dbReference type="CDD" id="cd18741">
    <property type="entry name" value="PIN_VapC4-5_FitB-like"/>
    <property type="match status" value="1"/>
</dbReference>
<dbReference type="EC" id="3.1.-.-" evidence="8"/>
<organism evidence="10 11">
    <name type="scientific">Candidatus Electrothrix communis</name>
    <dbReference type="NCBI Taxonomy" id="1859133"/>
    <lineage>
        <taxon>Bacteria</taxon>
        <taxon>Pseudomonadati</taxon>
        <taxon>Thermodesulfobacteriota</taxon>
        <taxon>Desulfobulbia</taxon>
        <taxon>Desulfobulbales</taxon>
        <taxon>Desulfobulbaceae</taxon>
        <taxon>Candidatus Electrothrix</taxon>
    </lineage>
</organism>
<dbReference type="GO" id="GO:0016787">
    <property type="term" value="F:hydrolase activity"/>
    <property type="evidence" value="ECO:0007669"/>
    <property type="project" value="UniProtKB-KW"/>
</dbReference>
<dbReference type="PANTHER" id="PTHR33653">
    <property type="entry name" value="RIBONUCLEASE VAPC2"/>
    <property type="match status" value="1"/>
</dbReference>
<accession>A0A3S3U944</accession>
<dbReference type="HAMAP" id="MF_00265">
    <property type="entry name" value="VapC_Nob1"/>
    <property type="match status" value="1"/>
</dbReference>
<dbReference type="Gene3D" id="3.40.50.1010">
    <property type="entry name" value="5'-nuclease"/>
    <property type="match status" value="1"/>
</dbReference>
<dbReference type="EMBL" id="MTKP01000273">
    <property type="protein sequence ID" value="RWX46517.1"/>
    <property type="molecule type" value="Genomic_DNA"/>
</dbReference>
<protein>
    <recommendedName>
        <fullName evidence="8">Ribonuclease VapC</fullName>
        <shortName evidence="8">RNase VapC</shortName>
        <ecNumber evidence="8">3.1.-.-</ecNumber>
    </recommendedName>
    <alternativeName>
        <fullName evidence="8">Toxin VapC</fullName>
    </alternativeName>
</protein>
<dbReference type="InterPro" id="IPR029060">
    <property type="entry name" value="PIN-like_dom_sf"/>
</dbReference>
<evidence type="ECO:0000313" key="10">
    <source>
        <dbReference type="EMBL" id="RWX46517.1"/>
    </source>
</evidence>
<feature type="domain" description="PIN" evidence="9">
    <location>
        <begin position="9"/>
        <end position="121"/>
    </location>
</feature>